<comment type="caution">
    <text evidence="2">The sequence shown here is derived from an EMBL/GenBank/DDBJ whole genome shotgun (WGS) entry which is preliminary data.</text>
</comment>
<evidence type="ECO:0000256" key="1">
    <source>
        <dbReference type="SAM" id="MobiDB-lite"/>
    </source>
</evidence>
<evidence type="ECO:0000313" key="3">
    <source>
        <dbReference type="Proteomes" id="UP000772434"/>
    </source>
</evidence>
<evidence type="ECO:0000313" key="2">
    <source>
        <dbReference type="EMBL" id="KAF9060472.1"/>
    </source>
</evidence>
<protein>
    <submittedName>
        <fullName evidence="2">Uncharacterized protein</fullName>
    </submittedName>
</protein>
<keyword evidence="3" id="KW-1185">Reference proteome</keyword>
<dbReference type="Proteomes" id="UP000772434">
    <property type="component" value="Unassembled WGS sequence"/>
</dbReference>
<organism evidence="2 3">
    <name type="scientific">Rhodocollybia butyracea</name>
    <dbReference type="NCBI Taxonomy" id="206335"/>
    <lineage>
        <taxon>Eukaryota</taxon>
        <taxon>Fungi</taxon>
        <taxon>Dikarya</taxon>
        <taxon>Basidiomycota</taxon>
        <taxon>Agaricomycotina</taxon>
        <taxon>Agaricomycetes</taxon>
        <taxon>Agaricomycetidae</taxon>
        <taxon>Agaricales</taxon>
        <taxon>Marasmiineae</taxon>
        <taxon>Omphalotaceae</taxon>
        <taxon>Rhodocollybia</taxon>
    </lineage>
</organism>
<reference evidence="2" key="1">
    <citation type="submission" date="2020-11" db="EMBL/GenBank/DDBJ databases">
        <authorList>
            <consortium name="DOE Joint Genome Institute"/>
            <person name="Ahrendt S."/>
            <person name="Riley R."/>
            <person name="Andreopoulos W."/>
            <person name="Labutti K."/>
            <person name="Pangilinan J."/>
            <person name="Ruiz-Duenas F.J."/>
            <person name="Barrasa J.M."/>
            <person name="Sanchez-Garcia M."/>
            <person name="Camarero S."/>
            <person name="Miyauchi S."/>
            <person name="Serrano A."/>
            <person name="Linde D."/>
            <person name="Babiker R."/>
            <person name="Drula E."/>
            <person name="Ayuso-Fernandez I."/>
            <person name="Pacheco R."/>
            <person name="Padilla G."/>
            <person name="Ferreira P."/>
            <person name="Barriuso J."/>
            <person name="Kellner H."/>
            <person name="Castanera R."/>
            <person name="Alfaro M."/>
            <person name="Ramirez L."/>
            <person name="Pisabarro A.G."/>
            <person name="Kuo A."/>
            <person name="Tritt A."/>
            <person name="Lipzen A."/>
            <person name="He G."/>
            <person name="Yan M."/>
            <person name="Ng V."/>
            <person name="Cullen D."/>
            <person name="Martin F."/>
            <person name="Rosso M.-N."/>
            <person name="Henrissat B."/>
            <person name="Hibbett D."/>
            <person name="Martinez A.T."/>
            <person name="Grigoriev I.V."/>
        </authorList>
    </citation>
    <scope>NUCLEOTIDE SEQUENCE</scope>
    <source>
        <strain evidence="2">AH 40177</strain>
    </source>
</reference>
<accession>A0A9P5PC60</accession>
<dbReference type="EMBL" id="JADNRY010000242">
    <property type="protein sequence ID" value="KAF9060472.1"/>
    <property type="molecule type" value="Genomic_DNA"/>
</dbReference>
<gene>
    <name evidence="2" type="ORF">BDP27DRAFT_1430040</name>
</gene>
<proteinExistence type="predicted"/>
<feature type="region of interest" description="Disordered" evidence="1">
    <location>
        <begin position="1"/>
        <end position="24"/>
    </location>
</feature>
<sequence length="104" mass="11335">MLDTPNMEYATSTLDPHIPSAGVGKDQNSLVEEVQVLPHSLNESVSSPHFPVAFEPTVSQRYGVVGHPVMMGTPNPSSFFDTILDTTLYPFGALRSRRGLPFGF</sequence>
<dbReference type="AlphaFoldDB" id="A0A9P5PC60"/>
<name>A0A9P5PC60_9AGAR</name>